<evidence type="ECO:0000313" key="1">
    <source>
        <dbReference type="EMBL" id="CUQ53159.1"/>
    </source>
</evidence>
<dbReference type="InterPro" id="IPR015919">
    <property type="entry name" value="Cadherin-like_sf"/>
</dbReference>
<reference evidence="1 4" key="1">
    <citation type="submission" date="2015-09" db="EMBL/GenBank/DDBJ databases">
        <authorList>
            <consortium name="Pathogen Informatics"/>
        </authorList>
    </citation>
    <scope>NUCLEOTIDE SEQUENCE [LARGE SCALE GENOMIC DNA]</scope>
    <source>
        <strain evidence="1 4">2789STDY5834948</strain>
    </source>
</reference>
<evidence type="ECO:0000313" key="4">
    <source>
        <dbReference type="Proteomes" id="UP000095332"/>
    </source>
</evidence>
<dbReference type="GO" id="GO:0016020">
    <property type="term" value="C:membrane"/>
    <property type="evidence" value="ECO:0007669"/>
    <property type="project" value="InterPro"/>
</dbReference>
<evidence type="ECO:0000313" key="5">
    <source>
        <dbReference type="Proteomes" id="UP000450599"/>
    </source>
</evidence>
<dbReference type="Proteomes" id="UP000095332">
    <property type="component" value="Unassembled WGS sequence"/>
</dbReference>
<dbReference type="Gene3D" id="2.60.40.10">
    <property type="entry name" value="Immunoglobulins"/>
    <property type="match status" value="2"/>
</dbReference>
<name>A0A174XDS3_PARDI</name>
<dbReference type="GO" id="GO:0005509">
    <property type="term" value="F:calcium ion binding"/>
    <property type="evidence" value="ECO:0007669"/>
    <property type="project" value="InterPro"/>
</dbReference>
<sequence>MHKIAIVTDKLPDGRIGMPYYVSLTIDVFPKTDLIEWECQNRLPKGLELNSRTGVLSGNATESFTGTITVWARRTDVNMSCYKRFLLTVSQGEGEKPAGELRIQKVENSELKLGVNCSIPLKAQGGMPPYKWKVENLPIGMRLVDGQIIGVPAMAGGSFPLEIFLEDREGQTDSYFCWLRIAD</sequence>
<reference evidence="5 6" key="2">
    <citation type="journal article" date="2019" name="Nat. Med.">
        <title>A library of human gut bacterial isolates paired with longitudinal multiomics data enables mechanistic microbiome research.</title>
        <authorList>
            <person name="Poyet M."/>
            <person name="Groussin M."/>
            <person name="Gibbons S.M."/>
            <person name="Avila-Pacheco J."/>
            <person name="Jiang X."/>
            <person name="Kearney S.M."/>
            <person name="Perrotta A.R."/>
            <person name="Berdy B."/>
            <person name="Zhao S."/>
            <person name="Lieberman T.D."/>
            <person name="Swanson P.K."/>
            <person name="Smith M."/>
            <person name="Roesemann S."/>
            <person name="Alexander J.E."/>
            <person name="Rich S.A."/>
            <person name="Livny J."/>
            <person name="Vlamakis H."/>
            <person name="Clish C."/>
            <person name="Bullock K."/>
            <person name="Deik A."/>
            <person name="Scott J."/>
            <person name="Pierce K.A."/>
            <person name="Xavier R.J."/>
            <person name="Alm E.J."/>
        </authorList>
    </citation>
    <scope>NUCLEOTIDE SEQUENCE [LARGE SCALE GENOMIC DNA]</scope>
    <source>
        <strain evidence="3 6">BIOML-A10</strain>
        <strain evidence="2 5">BIOML-A11</strain>
    </source>
</reference>
<dbReference type="Proteomes" id="UP000450599">
    <property type="component" value="Unassembled WGS sequence"/>
</dbReference>
<dbReference type="EMBL" id="CZBM01000020">
    <property type="protein sequence ID" value="CUQ53159.1"/>
    <property type="molecule type" value="Genomic_DNA"/>
</dbReference>
<dbReference type="AlphaFoldDB" id="A0A174XDS3"/>
<gene>
    <name evidence="1" type="ORF">ERS852560_03852</name>
    <name evidence="3" type="ORF">GKD54_18990</name>
    <name evidence="2" type="ORF">GKD58_19230</name>
</gene>
<organism evidence="1 4">
    <name type="scientific">Parabacteroides distasonis</name>
    <dbReference type="NCBI Taxonomy" id="823"/>
    <lineage>
        <taxon>Bacteria</taxon>
        <taxon>Pseudomonadati</taxon>
        <taxon>Bacteroidota</taxon>
        <taxon>Bacteroidia</taxon>
        <taxon>Bacteroidales</taxon>
        <taxon>Tannerellaceae</taxon>
        <taxon>Parabacteroides</taxon>
    </lineage>
</organism>
<evidence type="ECO:0000313" key="3">
    <source>
        <dbReference type="EMBL" id="MRZ08250.1"/>
    </source>
</evidence>
<evidence type="ECO:0000313" key="2">
    <source>
        <dbReference type="EMBL" id="MRY86352.1"/>
    </source>
</evidence>
<protein>
    <recommendedName>
        <fullName evidence="7">Ig-like domain-containing protein</fullName>
    </recommendedName>
</protein>
<accession>A0A174XDS3</accession>
<dbReference type="Proteomes" id="UP000471216">
    <property type="component" value="Unassembled WGS sequence"/>
</dbReference>
<dbReference type="EMBL" id="WKMX01000021">
    <property type="protein sequence ID" value="MRZ08250.1"/>
    <property type="molecule type" value="Genomic_DNA"/>
</dbReference>
<dbReference type="InterPro" id="IPR013783">
    <property type="entry name" value="Ig-like_fold"/>
</dbReference>
<dbReference type="RefSeq" id="WP_057329397.1">
    <property type="nucleotide sequence ID" value="NZ_CZBM01000020.1"/>
</dbReference>
<proteinExistence type="predicted"/>
<evidence type="ECO:0000313" key="6">
    <source>
        <dbReference type="Proteomes" id="UP000471216"/>
    </source>
</evidence>
<dbReference type="EMBL" id="WKMW01000023">
    <property type="protein sequence ID" value="MRY86352.1"/>
    <property type="molecule type" value="Genomic_DNA"/>
</dbReference>
<evidence type="ECO:0008006" key="7">
    <source>
        <dbReference type="Google" id="ProtNLM"/>
    </source>
</evidence>
<dbReference type="Pfam" id="PF05345">
    <property type="entry name" value="He_PIG"/>
    <property type="match status" value="1"/>
</dbReference>
<dbReference type="SUPFAM" id="SSF49313">
    <property type="entry name" value="Cadherin-like"/>
    <property type="match status" value="1"/>
</dbReference>